<proteinExistence type="predicted"/>
<evidence type="ECO:0000256" key="1">
    <source>
        <dbReference type="SAM" id="Coils"/>
    </source>
</evidence>
<gene>
    <name evidence="2" type="ORF">POCULU_LOCUS5499</name>
</gene>
<sequence>MDLLEYAQKLVAKGDNNQSQNAQYLQTLIQQGDSPVKDNKQPGNNTSLLVGGLVVFGISAMDIYQEPDDDIGGILAAKFPLNPANKKNDQLKINKPLALIANNEEKPAKKEAILLQKIKLLEEQLKYTQQLVQQEKQRADQLEIKLKVVGKFLYQQQKINYYKQLEKEQEAKIEQPLLKPPNK</sequence>
<dbReference type="Proteomes" id="UP000789572">
    <property type="component" value="Unassembled WGS sequence"/>
</dbReference>
<protein>
    <submittedName>
        <fullName evidence="2">6112_t:CDS:1</fullName>
    </submittedName>
</protein>
<keyword evidence="1" id="KW-0175">Coiled coil</keyword>
<reference evidence="2" key="1">
    <citation type="submission" date="2021-06" db="EMBL/GenBank/DDBJ databases">
        <authorList>
            <person name="Kallberg Y."/>
            <person name="Tangrot J."/>
            <person name="Rosling A."/>
        </authorList>
    </citation>
    <scope>NUCLEOTIDE SEQUENCE</scope>
    <source>
        <strain evidence="2">IA702</strain>
    </source>
</reference>
<feature type="coiled-coil region" evidence="1">
    <location>
        <begin position="118"/>
        <end position="145"/>
    </location>
</feature>
<dbReference type="OrthoDB" id="2444565at2759"/>
<organism evidence="2 3">
    <name type="scientific">Paraglomus occultum</name>
    <dbReference type="NCBI Taxonomy" id="144539"/>
    <lineage>
        <taxon>Eukaryota</taxon>
        <taxon>Fungi</taxon>
        <taxon>Fungi incertae sedis</taxon>
        <taxon>Mucoromycota</taxon>
        <taxon>Glomeromycotina</taxon>
        <taxon>Glomeromycetes</taxon>
        <taxon>Paraglomerales</taxon>
        <taxon>Paraglomeraceae</taxon>
        <taxon>Paraglomus</taxon>
    </lineage>
</organism>
<evidence type="ECO:0000313" key="3">
    <source>
        <dbReference type="Proteomes" id="UP000789572"/>
    </source>
</evidence>
<evidence type="ECO:0000313" key="2">
    <source>
        <dbReference type="EMBL" id="CAG8560835.1"/>
    </source>
</evidence>
<accession>A0A9N9BEA6</accession>
<dbReference type="AlphaFoldDB" id="A0A9N9BEA6"/>
<keyword evidence="3" id="KW-1185">Reference proteome</keyword>
<comment type="caution">
    <text evidence="2">The sequence shown here is derived from an EMBL/GenBank/DDBJ whole genome shotgun (WGS) entry which is preliminary data.</text>
</comment>
<name>A0A9N9BEA6_9GLOM</name>
<dbReference type="EMBL" id="CAJVPJ010000853">
    <property type="protein sequence ID" value="CAG8560835.1"/>
    <property type="molecule type" value="Genomic_DNA"/>
</dbReference>